<proteinExistence type="predicted"/>
<reference evidence="2 4" key="2">
    <citation type="submission" date="2018-06" db="EMBL/GenBank/DDBJ databases">
        <authorList>
            <consortium name="Pathogen Informatics"/>
            <person name="Doyle S."/>
        </authorList>
    </citation>
    <scope>NUCLEOTIDE SEQUENCE [LARGE SCALE GENOMIC DNA]</scope>
    <source>
        <strain evidence="2 4">NCTC12388</strain>
    </source>
</reference>
<organism evidence="2 4">
    <name type="scientific">Legionella gratiana</name>
    <dbReference type="NCBI Taxonomy" id="45066"/>
    <lineage>
        <taxon>Bacteria</taxon>
        <taxon>Pseudomonadati</taxon>
        <taxon>Pseudomonadota</taxon>
        <taxon>Gammaproteobacteria</taxon>
        <taxon>Legionellales</taxon>
        <taxon>Legionellaceae</taxon>
        <taxon>Legionella</taxon>
    </lineage>
</organism>
<dbReference type="STRING" id="45066.Lgra_0174"/>
<dbReference type="EMBL" id="UGOB01000001">
    <property type="protein sequence ID" value="STX45149.1"/>
    <property type="molecule type" value="Genomic_DNA"/>
</dbReference>
<evidence type="ECO:0000313" key="1">
    <source>
        <dbReference type="EMBL" id="KTD15508.1"/>
    </source>
</evidence>
<sequence>MSSFISKNLSKILQNKDDTEKLYADILDNTSDKTQFSFKNHENNEFIISFKESLNISEKEKDDK</sequence>
<reference evidence="1 3" key="1">
    <citation type="submission" date="2015-11" db="EMBL/GenBank/DDBJ databases">
        <title>Genomic analysis of 38 Legionella species identifies large and diverse effector repertoires.</title>
        <authorList>
            <person name="Burstein D."/>
            <person name="Amaro F."/>
            <person name="Zusman T."/>
            <person name="Lifshitz Z."/>
            <person name="Cohen O."/>
            <person name="Gilbert J.A."/>
            <person name="Pupko T."/>
            <person name="Shuman H.A."/>
            <person name="Segal G."/>
        </authorList>
    </citation>
    <scope>NUCLEOTIDE SEQUENCE [LARGE SCALE GENOMIC DNA]</scope>
    <source>
        <strain evidence="1 3">Lyon 8420412</strain>
    </source>
</reference>
<evidence type="ECO:0000313" key="2">
    <source>
        <dbReference type="EMBL" id="STX45149.1"/>
    </source>
</evidence>
<name>A0A378JCH9_9GAMM</name>
<dbReference type="Proteomes" id="UP000254476">
    <property type="component" value="Unassembled WGS sequence"/>
</dbReference>
<keyword evidence="3" id="KW-1185">Reference proteome</keyword>
<accession>A0A378JCH9</accession>
<evidence type="ECO:0000313" key="3">
    <source>
        <dbReference type="Proteomes" id="UP000054691"/>
    </source>
</evidence>
<dbReference type="RefSeq" id="WP_011946824.1">
    <property type="nucleotide sequence ID" value="NZ_CAAAHW010000009.1"/>
</dbReference>
<protein>
    <submittedName>
        <fullName evidence="2">Uncharacterized protein</fullName>
    </submittedName>
</protein>
<dbReference type="AlphaFoldDB" id="A0A378JCH9"/>
<dbReference type="EMBL" id="LNYE01000003">
    <property type="protein sequence ID" value="KTD15508.1"/>
    <property type="molecule type" value="Genomic_DNA"/>
</dbReference>
<evidence type="ECO:0000313" key="4">
    <source>
        <dbReference type="Proteomes" id="UP000254476"/>
    </source>
</evidence>
<gene>
    <name evidence="1" type="ORF">Lgra_0174</name>
    <name evidence="2" type="ORF">NCTC12388_01878</name>
</gene>
<dbReference type="Proteomes" id="UP000054691">
    <property type="component" value="Unassembled WGS sequence"/>
</dbReference>